<feature type="compositionally biased region" description="Low complexity" evidence="1">
    <location>
        <begin position="1"/>
        <end position="39"/>
    </location>
</feature>
<dbReference type="EMBL" id="MTKT01005379">
    <property type="protein sequence ID" value="OWM67644.1"/>
    <property type="molecule type" value="Genomic_DNA"/>
</dbReference>
<proteinExistence type="predicted"/>
<evidence type="ECO:0000313" key="3">
    <source>
        <dbReference type="Proteomes" id="UP000197138"/>
    </source>
</evidence>
<name>A0A218W457_PUNGR</name>
<feature type="region of interest" description="Disordered" evidence="1">
    <location>
        <begin position="1"/>
        <end position="78"/>
    </location>
</feature>
<reference evidence="3" key="1">
    <citation type="journal article" date="2017" name="Plant J.">
        <title>The pomegranate (Punica granatum L.) genome and the genomics of punicalagin biosynthesis.</title>
        <authorList>
            <person name="Qin G."/>
            <person name="Xu C."/>
            <person name="Ming R."/>
            <person name="Tang H."/>
            <person name="Guyot R."/>
            <person name="Kramer E.M."/>
            <person name="Hu Y."/>
            <person name="Yi X."/>
            <person name="Qi Y."/>
            <person name="Xu X."/>
            <person name="Gao Z."/>
            <person name="Pan H."/>
            <person name="Jian J."/>
            <person name="Tian Y."/>
            <person name="Yue Z."/>
            <person name="Xu Y."/>
        </authorList>
    </citation>
    <scope>NUCLEOTIDE SEQUENCE [LARGE SCALE GENOMIC DNA]</scope>
    <source>
        <strain evidence="3">cv. Dabenzi</strain>
    </source>
</reference>
<feature type="compositionally biased region" description="Pro residues" evidence="1">
    <location>
        <begin position="43"/>
        <end position="52"/>
    </location>
</feature>
<gene>
    <name evidence="2" type="ORF">CDL15_Pgr024729</name>
</gene>
<organism evidence="2 3">
    <name type="scientific">Punica granatum</name>
    <name type="common">Pomegranate</name>
    <dbReference type="NCBI Taxonomy" id="22663"/>
    <lineage>
        <taxon>Eukaryota</taxon>
        <taxon>Viridiplantae</taxon>
        <taxon>Streptophyta</taxon>
        <taxon>Embryophyta</taxon>
        <taxon>Tracheophyta</taxon>
        <taxon>Spermatophyta</taxon>
        <taxon>Magnoliopsida</taxon>
        <taxon>eudicotyledons</taxon>
        <taxon>Gunneridae</taxon>
        <taxon>Pentapetalae</taxon>
        <taxon>rosids</taxon>
        <taxon>malvids</taxon>
        <taxon>Myrtales</taxon>
        <taxon>Lythraceae</taxon>
        <taxon>Punica</taxon>
    </lineage>
</organism>
<dbReference type="AlphaFoldDB" id="A0A218W457"/>
<evidence type="ECO:0000256" key="1">
    <source>
        <dbReference type="SAM" id="MobiDB-lite"/>
    </source>
</evidence>
<feature type="compositionally biased region" description="Pro residues" evidence="1">
    <location>
        <begin position="66"/>
        <end position="78"/>
    </location>
</feature>
<evidence type="ECO:0000313" key="2">
    <source>
        <dbReference type="EMBL" id="OWM67644.1"/>
    </source>
</evidence>
<feature type="compositionally biased region" description="Low complexity" evidence="1">
    <location>
        <begin position="53"/>
        <end position="65"/>
    </location>
</feature>
<comment type="caution">
    <text evidence="2">The sequence shown here is derived from an EMBL/GenBank/DDBJ whole genome shotgun (WGS) entry which is preliminary data.</text>
</comment>
<accession>A0A218W457</accession>
<dbReference type="Proteomes" id="UP000197138">
    <property type="component" value="Unassembled WGS sequence"/>
</dbReference>
<protein>
    <submittedName>
        <fullName evidence="2">Uncharacterized protein</fullName>
    </submittedName>
</protein>
<sequence length="218" mass="23731">MPPWTRLGPTLTPTPPLSAFSSSSPSSSSSSLCSRSRFSIVPSAPPTSPPSSPSRTASQTFRVPTFSPPRTSPPPTPAPPSWPHLLLCHSRLGDRPLPWPRPHWLPPCHHLPPSELTQLLFFPGIVIGPISPELSHFFGCFFFLLTLSLSLSLSSHTQTHRAFPHLFPCLLPSQPPSSSSSFLNPLTAAIITIITVTFIAPPLPLRSTITINFISFFF</sequence>